<comment type="caution">
    <text evidence="2">The sequence shown here is derived from an EMBL/GenBank/DDBJ whole genome shotgun (WGS) entry which is preliminary data.</text>
</comment>
<protein>
    <submittedName>
        <fullName evidence="2">Uncharacterized protein</fullName>
    </submittedName>
</protein>
<keyword evidence="3" id="KW-1185">Reference proteome</keyword>
<dbReference type="Proteomes" id="UP001429745">
    <property type="component" value="Unassembled WGS sequence"/>
</dbReference>
<name>A0ABX1KE69_9MICO</name>
<evidence type="ECO:0000313" key="2">
    <source>
        <dbReference type="EMBL" id="NLP85348.1"/>
    </source>
</evidence>
<feature type="transmembrane region" description="Helical" evidence="1">
    <location>
        <begin position="178"/>
        <end position="199"/>
    </location>
</feature>
<keyword evidence="1" id="KW-1133">Transmembrane helix</keyword>
<sequence>MTARAESDAALARRAQILATEHWGLLAARGTAQSEVLTRITIYLTLVSAGLVTIGLLSQATRFGGWFAGAALAILGFLALVGLMTLTRVFNVAEEDLMYVVAMNRLRGAYADLDPAVERYFLSAVADDLPGMERTYSFLRRRSFSHLFGSSAMLIIVVNACVVGLFVGGCVATGGADIGWAIAAGVLMGVIVVVGFALYGQWTFQTAWRNHRPLRRTTETASDAAAAVDTAL</sequence>
<evidence type="ECO:0000256" key="1">
    <source>
        <dbReference type="SAM" id="Phobius"/>
    </source>
</evidence>
<proteinExistence type="predicted"/>
<organism evidence="2 3">
    <name type="scientific">Microbacterium salsuginis</name>
    <dbReference type="NCBI Taxonomy" id="2722803"/>
    <lineage>
        <taxon>Bacteria</taxon>
        <taxon>Bacillati</taxon>
        <taxon>Actinomycetota</taxon>
        <taxon>Actinomycetes</taxon>
        <taxon>Micrococcales</taxon>
        <taxon>Microbacteriaceae</taxon>
        <taxon>Microbacterium</taxon>
    </lineage>
</organism>
<keyword evidence="1" id="KW-0812">Transmembrane</keyword>
<feature type="transmembrane region" description="Helical" evidence="1">
    <location>
        <begin position="63"/>
        <end position="86"/>
    </location>
</feature>
<dbReference type="EMBL" id="JABACI010000004">
    <property type="protein sequence ID" value="NLP85348.1"/>
    <property type="molecule type" value="Genomic_DNA"/>
</dbReference>
<feature type="transmembrane region" description="Helical" evidence="1">
    <location>
        <begin position="36"/>
        <end position="57"/>
    </location>
</feature>
<keyword evidence="1" id="KW-0472">Membrane</keyword>
<gene>
    <name evidence="2" type="ORF">HF576_15985</name>
</gene>
<evidence type="ECO:0000313" key="3">
    <source>
        <dbReference type="Proteomes" id="UP001429745"/>
    </source>
</evidence>
<accession>A0ABX1KE69</accession>
<reference evidence="2 3" key="1">
    <citation type="submission" date="2020-04" db="EMBL/GenBank/DDBJ databases">
        <title>CFH 90308 Microbacterium sp.</title>
        <authorList>
            <person name="Nie G."/>
            <person name="Ming H."/>
            <person name="Xia T."/>
        </authorList>
    </citation>
    <scope>NUCLEOTIDE SEQUENCE [LARGE SCALE GENOMIC DNA]</scope>
    <source>
        <strain evidence="2 3">CFH 90308</strain>
    </source>
</reference>
<feature type="transmembrane region" description="Helical" evidence="1">
    <location>
        <begin position="144"/>
        <end position="166"/>
    </location>
</feature>